<evidence type="ECO:0000256" key="3">
    <source>
        <dbReference type="ARBA" id="ARBA00023002"/>
    </source>
</evidence>
<evidence type="ECO:0000313" key="8">
    <source>
        <dbReference type="EMBL" id="JAT51661.1"/>
    </source>
</evidence>
<evidence type="ECO:0000256" key="2">
    <source>
        <dbReference type="ARBA" id="ARBA00022723"/>
    </source>
</evidence>
<dbReference type="GO" id="GO:0016491">
    <property type="term" value="F:oxidoreductase activity"/>
    <property type="evidence" value="ECO:0007669"/>
    <property type="project" value="UniProtKB-KW"/>
</dbReference>
<feature type="region of interest" description="Disordered" evidence="6">
    <location>
        <begin position="1"/>
        <end position="20"/>
    </location>
</feature>
<organism evidence="8">
    <name type="scientific">Anthurium amnicola</name>
    <dbReference type="NCBI Taxonomy" id="1678845"/>
    <lineage>
        <taxon>Eukaryota</taxon>
        <taxon>Viridiplantae</taxon>
        <taxon>Streptophyta</taxon>
        <taxon>Embryophyta</taxon>
        <taxon>Tracheophyta</taxon>
        <taxon>Spermatophyta</taxon>
        <taxon>Magnoliopsida</taxon>
        <taxon>Liliopsida</taxon>
        <taxon>Araceae</taxon>
        <taxon>Pothoideae</taxon>
        <taxon>Potheae</taxon>
        <taxon>Anthurium</taxon>
    </lineage>
</organism>
<dbReference type="InterPro" id="IPR005123">
    <property type="entry name" value="Oxoglu/Fe-dep_dioxygenase_dom"/>
</dbReference>
<dbReference type="Pfam" id="PF03171">
    <property type="entry name" value="2OG-FeII_Oxy"/>
    <property type="match status" value="1"/>
</dbReference>
<keyword evidence="2 5" id="KW-0479">Metal-binding</keyword>
<comment type="similarity">
    <text evidence="1 5">Belongs to the iron/ascorbate-dependent oxidoreductase family.</text>
</comment>
<dbReference type="Gene3D" id="2.60.120.330">
    <property type="entry name" value="B-lactam Antibiotic, Isopenicillin N Synthase, Chain"/>
    <property type="match status" value="1"/>
</dbReference>
<evidence type="ECO:0000256" key="1">
    <source>
        <dbReference type="ARBA" id="ARBA00008056"/>
    </source>
</evidence>
<proteinExistence type="inferred from homology"/>
<keyword evidence="4 5" id="KW-0408">Iron</keyword>
<dbReference type="InterPro" id="IPR027443">
    <property type="entry name" value="IPNS-like_sf"/>
</dbReference>
<dbReference type="GO" id="GO:0046872">
    <property type="term" value="F:metal ion binding"/>
    <property type="evidence" value="ECO:0007669"/>
    <property type="project" value="UniProtKB-KW"/>
</dbReference>
<evidence type="ECO:0000256" key="5">
    <source>
        <dbReference type="RuleBase" id="RU003682"/>
    </source>
</evidence>
<evidence type="ECO:0000259" key="7">
    <source>
        <dbReference type="PROSITE" id="PS51471"/>
    </source>
</evidence>
<protein>
    <submittedName>
        <fullName evidence="8">S-norcoclaurine synthase 1</fullName>
    </submittedName>
</protein>
<reference evidence="8" key="1">
    <citation type="submission" date="2015-07" db="EMBL/GenBank/DDBJ databases">
        <title>Transcriptome Assembly of Anthurium amnicola.</title>
        <authorList>
            <person name="Suzuki J."/>
        </authorList>
    </citation>
    <scope>NUCLEOTIDE SEQUENCE</scope>
</reference>
<name>A0A1D1YAI9_9ARAE</name>
<dbReference type="InterPro" id="IPR026992">
    <property type="entry name" value="DIOX_N"/>
</dbReference>
<dbReference type="PANTHER" id="PTHR47991">
    <property type="entry name" value="OXOGLUTARATE/IRON-DEPENDENT DIOXYGENASE"/>
    <property type="match status" value="1"/>
</dbReference>
<dbReference type="FunFam" id="2.60.120.330:FF:000079">
    <property type="entry name" value="Protein SRG1"/>
    <property type="match status" value="1"/>
</dbReference>
<dbReference type="SUPFAM" id="SSF51197">
    <property type="entry name" value="Clavaminate synthase-like"/>
    <property type="match status" value="1"/>
</dbReference>
<evidence type="ECO:0000256" key="6">
    <source>
        <dbReference type="SAM" id="MobiDB-lite"/>
    </source>
</evidence>
<keyword evidence="3 5" id="KW-0560">Oxidoreductase</keyword>
<dbReference type="PROSITE" id="PS51471">
    <property type="entry name" value="FE2OG_OXY"/>
    <property type="match status" value="1"/>
</dbReference>
<dbReference type="EMBL" id="GDJX01016275">
    <property type="protein sequence ID" value="JAT51661.1"/>
    <property type="molecule type" value="Transcribed_RNA"/>
</dbReference>
<accession>A0A1D1YAI9</accession>
<dbReference type="InterPro" id="IPR044861">
    <property type="entry name" value="IPNS-like_FE2OG_OXY"/>
</dbReference>
<evidence type="ECO:0000256" key="4">
    <source>
        <dbReference type="ARBA" id="ARBA00023004"/>
    </source>
</evidence>
<dbReference type="AlphaFoldDB" id="A0A1D1YAI9"/>
<dbReference type="InterPro" id="IPR050295">
    <property type="entry name" value="Plant_2OG-oxidoreductases"/>
</dbReference>
<gene>
    <name evidence="8" type="primary">NCS1_4</name>
    <name evidence="8" type="ORF">g.46197</name>
</gene>
<sequence length="363" mass="39924">MGMGEEGKQRRTQLGGSLPVPNVQSLAASCTSPSTVPDRYLRPDLDGHVVVHGDAEQLPVIDLAVLLGEGRPSSRDEAAKLRSACEDWGFFQLVNHGVGEEAVESMKAAMEGFFSQPLEEKMGSSEQRAGSIEGYGQAFVVSDEQKLDWGDMLFFYAQPPDLKNTRLWPSHPPTFRSALEKYSMEVKKVALSLLRQLGGELGLEAEELTGLFQEGVQGVRMNYYPHHTGRLLGISPHSDAVGLTLLLQVNPVQGLQIRRAGRWIPVCPMPGALVVNVGDVLQILSNGQYKSIEHRVIINAEKERLSIAAFHSPNLDCLIGPLPELVKEGEQRYNTLRSEDYARLVISSKLDGKNLLDSMKVRA</sequence>
<dbReference type="Pfam" id="PF14226">
    <property type="entry name" value="DIOX_N"/>
    <property type="match status" value="1"/>
</dbReference>
<feature type="domain" description="Fe2OG dioxygenase" evidence="7">
    <location>
        <begin position="215"/>
        <end position="313"/>
    </location>
</feature>